<dbReference type="EMBL" id="AP019860">
    <property type="protein sequence ID" value="BBM83209.1"/>
    <property type="molecule type" value="Genomic_DNA"/>
</dbReference>
<accession>A0A5S9IJU9</accession>
<proteinExistence type="predicted"/>
<gene>
    <name evidence="1" type="ORF">UABAM_01560</name>
</gene>
<dbReference type="AlphaFoldDB" id="A0A5S9IJU9"/>
<dbReference type="Proteomes" id="UP000326354">
    <property type="component" value="Chromosome"/>
</dbReference>
<name>A0A5S9IJU9_UABAM</name>
<dbReference type="KEGG" id="uam:UABAM_01560"/>
<protein>
    <submittedName>
        <fullName evidence="1">Uncharacterized protein</fullName>
    </submittedName>
</protein>
<keyword evidence="2" id="KW-1185">Reference proteome</keyword>
<sequence length="190" mass="22606">MLFSKQLSFIKNISWDEIIHTWKQDEVDQAFWQKIYKEYPSWEAWREACLKKFALPKDDWKVYRIHDPVLFASMAYCGPFHTWFKHYSNGEFPTEKERERSTFGYIVPNSSLKENPKINSIMHDFPQSSQVLGVSDGHKFMLYEGHHRMSALTLAKEQGIEIATELSIALRLFSVEEFRKHFYPQRTHHG</sequence>
<evidence type="ECO:0000313" key="2">
    <source>
        <dbReference type="Proteomes" id="UP000326354"/>
    </source>
</evidence>
<evidence type="ECO:0000313" key="1">
    <source>
        <dbReference type="EMBL" id="BBM83209.1"/>
    </source>
</evidence>
<dbReference type="RefSeq" id="WP_151967419.1">
    <property type="nucleotide sequence ID" value="NZ_AP019860.1"/>
</dbReference>
<reference evidence="1 2" key="1">
    <citation type="submission" date="2019-08" db="EMBL/GenBank/DDBJ databases">
        <title>Complete genome sequence of Candidatus Uab amorphum.</title>
        <authorList>
            <person name="Shiratori T."/>
            <person name="Suzuki S."/>
            <person name="Kakizawa Y."/>
            <person name="Ishida K."/>
        </authorList>
    </citation>
    <scope>NUCLEOTIDE SEQUENCE [LARGE SCALE GENOMIC DNA]</scope>
    <source>
        <strain evidence="1 2">SRT547</strain>
    </source>
</reference>
<organism evidence="1 2">
    <name type="scientific">Uabimicrobium amorphum</name>
    <dbReference type="NCBI Taxonomy" id="2596890"/>
    <lineage>
        <taxon>Bacteria</taxon>
        <taxon>Pseudomonadati</taxon>
        <taxon>Planctomycetota</taxon>
        <taxon>Candidatus Uabimicrobiia</taxon>
        <taxon>Candidatus Uabimicrobiales</taxon>
        <taxon>Candidatus Uabimicrobiaceae</taxon>
        <taxon>Candidatus Uabimicrobium</taxon>
    </lineage>
</organism>